<dbReference type="InterPro" id="IPR046670">
    <property type="entry name" value="DUF6540"/>
</dbReference>
<dbReference type="eggNOG" id="ENOG502RJND">
    <property type="taxonomic scope" value="Eukaryota"/>
</dbReference>
<evidence type="ECO:0000313" key="2">
    <source>
        <dbReference type="EMBL" id="AEO68341.1"/>
    </source>
</evidence>
<protein>
    <submittedName>
        <fullName evidence="2">Uncharacterized protein</fullName>
    </submittedName>
</protein>
<keyword evidence="3" id="KW-1185">Reference proteome</keyword>
<dbReference type="RefSeq" id="XP_003654677.1">
    <property type="nucleotide sequence ID" value="XM_003654629.1"/>
</dbReference>
<dbReference type="Proteomes" id="UP000008181">
    <property type="component" value="Chromosome 3"/>
</dbReference>
<accession>G2R5Q0</accession>
<dbReference type="OrthoDB" id="37659at2759"/>
<dbReference type="KEGG" id="ttt:THITE_2117838"/>
<organism evidence="2 3">
    <name type="scientific">Thermothielavioides terrestris (strain ATCC 38088 / NRRL 8126)</name>
    <name type="common">Thielavia terrestris</name>
    <dbReference type="NCBI Taxonomy" id="578455"/>
    <lineage>
        <taxon>Eukaryota</taxon>
        <taxon>Fungi</taxon>
        <taxon>Dikarya</taxon>
        <taxon>Ascomycota</taxon>
        <taxon>Pezizomycotina</taxon>
        <taxon>Sordariomycetes</taxon>
        <taxon>Sordariomycetidae</taxon>
        <taxon>Sordariales</taxon>
        <taxon>Chaetomiaceae</taxon>
        <taxon>Thermothielavioides</taxon>
        <taxon>Thermothielavioides terrestris</taxon>
    </lineage>
</organism>
<reference evidence="2 3" key="1">
    <citation type="journal article" date="2011" name="Nat. Biotechnol.">
        <title>Comparative genomic analysis of the thermophilic biomass-degrading fungi Myceliophthora thermophila and Thielavia terrestris.</title>
        <authorList>
            <person name="Berka R.M."/>
            <person name="Grigoriev I.V."/>
            <person name="Otillar R."/>
            <person name="Salamov A."/>
            <person name="Grimwood J."/>
            <person name="Reid I."/>
            <person name="Ishmael N."/>
            <person name="John T."/>
            <person name="Darmond C."/>
            <person name="Moisan M.-C."/>
            <person name="Henrissat B."/>
            <person name="Coutinho P.M."/>
            <person name="Lombard V."/>
            <person name="Natvig D.O."/>
            <person name="Lindquist E."/>
            <person name="Schmutz J."/>
            <person name="Lucas S."/>
            <person name="Harris P."/>
            <person name="Powlowski J."/>
            <person name="Bellemare A."/>
            <person name="Taylor D."/>
            <person name="Butler G."/>
            <person name="de Vries R.P."/>
            <person name="Allijn I.E."/>
            <person name="van den Brink J."/>
            <person name="Ushinsky S."/>
            <person name="Storms R."/>
            <person name="Powell A.J."/>
            <person name="Paulsen I.T."/>
            <person name="Elbourne L.D.H."/>
            <person name="Baker S.E."/>
            <person name="Magnuson J."/>
            <person name="LaBoissiere S."/>
            <person name="Clutterbuck A.J."/>
            <person name="Martinez D."/>
            <person name="Wogulis M."/>
            <person name="de Leon A.L."/>
            <person name="Rey M.W."/>
            <person name="Tsang A."/>
        </authorList>
    </citation>
    <scope>NUCLEOTIDE SEQUENCE [LARGE SCALE GENOMIC DNA]</scope>
    <source>
        <strain evidence="3">ATCC 38088 / NRRL 8126</strain>
    </source>
</reference>
<proteinExistence type="predicted"/>
<name>G2R5Q0_THETT</name>
<dbReference type="GeneID" id="11518993"/>
<dbReference type="EMBL" id="CP003011">
    <property type="protein sequence ID" value="AEO68341.1"/>
    <property type="molecule type" value="Genomic_DNA"/>
</dbReference>
<sequence length="177" mass="19446">MPKNTLYLVTYDRGRHPLTGQPKPHHWAYFLDTTTNDTTTTTSITTSPPPTSDTPHSPAREAPRQEQQQQQQPRGLIFQLRGMPGGFHYPGPERLDAAQGGEPGPVREMLEVGQVDAGDVAAVHEVLAGVQVVQDEGAAWNCQDWALTGLVRLKERGWVYEGIGGEGVVGWLRGLER</sequence>
<feature type="region of interest" description="Disordered" evidence="1">
    <location>
        <begin position="38"/>
        <end position="74"/>
    </location>
</feature>
<evidence type="ECO:0000256" key="1">
    <source>
        <dbReference type="SAM" id="MobiDB-lite"/>
    </source>
</evidence>
<dbReference type="AlphaFoldDB" id="G2R5Q0"/>
<dbReference type="HOGENOM" id="CLU_116351_3_0_1"/>
<dbReference type="Pfam" id="PF20174">
    <property type="entry name" value="DUF6540"/>
    <property type="match status" value="1"/>
</dbReference>
<feature type="compositionally biased region" description="Low complexity" evidence="1">
    <location>
        <begin position="65"/>
        <end position="74"/>
    </location>
</feature>
<gene>
    <name evidence="2" type="ORF">THITE_2117838</name>
</gene>
<evidence type="ECO:0000313" key="3">
    <source>
        <dbReference type="Proteomes" id="UP000008181"/>
    </source>
</evidence>